<dbReference type="Gene3D" id="3.90.1720.10">
    <property type="entry name" value="endopeptidase domain like (from Nostoc punctiforme)"/>
    <property type="match status" value="1"/>
</dbReference>
<dbReference type="InterPro" id="IPR051202">
    <property type="entry name" value="Peptidase_C40"/>
</dbReference>
<accession>M2PPX9</accession>
<dbReference type="AlphaFoldDB" id="M2PPX9"/>
<dbReference type="Gene3D" id="2.60.40.1080">
    <property type="match status" value="1"/>
</dbReference>
<keyword evidence="4" id="KW-0788">Thiol protease</keyword>
<dbReference type="InterPro" id="IPR008964">
    <property type="entry name" value="Invasin/intimin_cell_adhesion"/>
</dbReference>
<dbReference type="PANTHER" id="PTHR47053">
    <property type="entry name" value="MUREIN DD-ENDOPEPTIDASE MEPH-RELATED"/>
    <property type="match status" value="1"/>
</dbReference>
<keyword evidence="3" id="KW-0378">Hydrolase</keyword>
<dbReference type="STRING" id="999415.HMPREF9943_00061"/>
<dbReference type="InterPro" id="IPR038765">
    <property type="entry name" value="Papain-like_cys_pep_sf"/>
</dbReference>
<comment type="caution">
    <text evidence="6">The sequence shown here is derived from an EMBL/GenBank/DDBJ whole genome shotgun (WGS) entry which is preliminary data.</text>
</comment>
<feature type="domain" description="NlpC/P60" evidence="5">
    <location>
        <begin position="139"/>
        <end position="255"/>
    </location>
</feature>
<organism evidence="6 7">
    <name type="scientific">Eggerthia catenaformis OT 569 = DSM 20559</name>
    <dbReference type="NCBI Taxonomy" id="999415"/>
    <lineage>
        <taxon>Bacteria</taxon>
        <taxon>Bacillati</taxon>
        <taxon>Bacillota</taxon>
        <taxon>Erysipelotrichia</taxon>
        <taxon>Erysipelotrichales</taxon>
        <taxon>Coprobacillaceae</taxon>
        <taxon>Eggerthia</taxon>
    </lineage>
</organism>
<evidence type="ECO:0000259" key="5">
    <source>
        <dbReference type="PROSITE" id="PS51935"/>
    </source>
</evidence>
<dbReference type="SUPFAM" id="SSF49373">
    <property type="entry name" value="Invasin/intimin cell-adhesion fragments"/>
    <property type="match status" value="1"/>
</dbReference>
<dbReference type="SMART" id="SM00635">
    <property type="entry name" value="BID_2"/>
    <property type="match status" value="1"/>
</dbReference>
<reference evidence="6 7" key="1">
    <citation type="submission" date="2013-02" db="EMBL/GenBank/DDBJ databases">
        <title>The Genome Sequence of Lactobacillus catenaformis F0143.</title>
        <authorList>
            <consortium name="The Broad Institute Genome Sequencing Platform"/>
            <person name="Earl A."/>
            <person name="Ward D."/>
            <person name="Feldgarden M."/>
            <person name="Gevers D."/>
            <person name="Izard J."/>
            <person name="Blanton J.M."/>
            <person name="Mathney J."/>
            <person name="Dewhirst F.E."/>
            <person name="Young S.K."/>
            <person name="Zeng Q."/>
            <person name="Gargeya S."/>
            <person name="Fitzgerald M."/>
            <person name="Haas B."/>
            <person name="Abouelleil A."/>
            <person name="Alvarado L."/>
            <person name="Arachchi H.M."/>
            <person name="Berlin A."/>
            <person name="Chapman S.B."/>
            <person name="Gearin G."/>
            <person name="Goldberg J."/>
            <person name="Griggs A."/>
            <person name="Gujja S."/>
            <person name="Hansen M."/>
            <person name="Heiman D."/>
            <person name="Howarth C."/>
            <person name="Larimer J."/>
            <person name="Lui A."/>
            <person name="MacDonald P.J.P."/>
            <person name="McCowen C."/>
            <person name="Montmayeur A."/>
            <person name="Murphy C."/>
            <person name="Neiman D."/>
            <person name="Pearson M."/>
            <person name="Priest M."/>
            <person name="Roberts A."/>
            <person name="Saif S."/>
            <person name="Shea T."/>
            <person name="Sisk P."/>
            <person name="Stolte C."/>
            <person name="Sykes S."/>
            <person name="Wortman J."/>
            <person name="Nusbaum C."/>
            <person name="Birren B."/>
        </authorList>
    </citation>
    <scope>NUCLEOTIDE SEQUENCE [LARGE SCALE GENOMIC DNA]</scope>
    <source>
        <strain evidence="6 7">OT 569</strain>
    </source>
</reference>
<evidence type="ECO:0000313" key="7">
    <source>
        <dbReference type="Proteomes" id="UP000011758"/>
    </source>
</evidence>
<proteinExistence type="inferred from homology"/>
<keyword evidence="2" id="KW-0645">Protease</keyword>
<evidence type="ECO:0000256" key="3">
    <source>
        <dbReference type="ARBA" id="ARBA00022801"/>
    </source>
</evidence>
<dbReference type="GO" id="GO:0008234">
    <property type="term" value="F:cysteine-type peptidase activity"/>
    <property type="evidence" value="ECO:0007669"/>
    <property type="project" value="UniProtKB-KW"/>
</dbReference>
<sequence length="255" mass="28352">MKKLLIIIITICFATSGCSSKKEISKITVNTSYIYVAVGETDNSLIINTSPDKNGELNYEIENPSIASVSEDGAVKGKKQGSTVMKISAKDNNKVRTSVKIYTYPLKVLNKNPYKIQWQWKAAYRVNDFAAKKTGKSSQSIRDDIIQKSFSYLGKGYSQVKRYGPTYDCSSLIAELYKKNYSVDIGTYTRAQITVLKDYKIDFSKKQIGDIIFGTDGTDNHVGIYLGNNRMLHSANSLKGVSVSSIYYGPFASVK</sequence>
<evidence type="ECO:0000256" key="4">
    <source>
        <dbReference type="ARBA" id="ARBA00022807"/>
    </source>
</evidence>
<evidence type="ECO:0000256" key="1">
    <source>
        <dbReference type="ARBA" id="ARBA00007074"/>
    </source>
</evidence>
<dbReference type="OrthoDB" id="9812962at2"/>
<dbReference type="Pfam" id="PF02368">
    <property type="entry name" value="Big_2"/>
    <property type="match status" value="1"/>
</dbReference>
<dbReference type="SUPFAM" id="SSF54001">
    <property type="entry name" value="Cysteine proteinases"/>
    <property type="match status" value="1"/>
</dbReference>
<dbReference type="Pfam" id="PF00877">
    <property type="entry name" value="NLPC_P60"/>
    <property type="match status" value="1"/>
</dbReference>
<gene>
    <name evidence="6" type="ORF">HMPREF9943_00061</name>
</gene>
<evidence type="ECO:0000256" key="2">
    <source>
        <dbReference type="ARBA" id="ARBA00022670"/>
    </source>
</evidence>
<dbReference type="GO" id="GO:0006508">
    <property type="term" value="P:proteolysis"/>
    <property type="evidence" value="ECO:0007669"/>
    <property type="project" value="UniProtKB-KW"/>
</dbReference>
<dbReference type="InterPro" id="IPR003343">
    <property type="entry name" value="Big_2"/>
</dbReference>
<dbReference type="EMBL" id="AGEJ01000001">
    <property type="protein sequence ID" value="EMD17629.1"/>
    <property type="molecule type" value="Genomic_DNA"/>
</dbReference>
<dbReference type="BioCyc" id="ECAT999415-HMP:GTTI-70-MONOMER"/>
<evidence type="ECO:0000313" key="6">
    <source>
        <dbReference type="EMBL" id="EMD17629.1"/>
    </source>
</evidence>
<comment type="similarity">
    <text evidence="1">Belongs to the peptidase C40 family.</text>
</comment>
<dbReference type="eggNOG" id="COG0791">
    <property type="taxonomic scope" value="Bacteria"/>
</dbReference>
<dbReference type="PANTHER" id="PTHR47053:SF1">
    <property type="entry name" value="MUREIN DD-ENDOPEPTIDASE MEPH-RELATED"/>
    <property type="match status" value="1"/>
</dbReference>
<dbReference type="Proteomes" id="UP000011758">
    <property type="component" value="Unassembled WGS sequence"/>
</dbReference>
<dbReference type="PROSITE" id="PS51257">
    <property type="entry name" value="PROKAR_LIPOPROTEIN"/>
    <property type="match status" value="1"/>
</dbReference>
<dbReference type="PROSITE" id="PS51935">
    <property type="entry name" value="NLPC_P60"/>
    <property type="match status" value="1"/>
</dbReference>
<dbReference type="InterPro" id="IPR000064">
    <property type="entry name" value="NLP_P60_dom"/>
</dbReference>
<keyword evidence="7" id="KW-1185">Reference proteome</keyword>
<protein>
    <recommendedName>
        <fullName evidence="5">NlpC/P60 domain-containing protein</fullName>
    </recommendedName>
</protein>
<dbReference type="RefSeq" id="WP_004801072.1">
    <property type="nucleotide sequence ID" value="NZ_KB446646.1"/>
</dbReference>
<name>M2PPX9_9FIRM</name>